<evidence type="ECO:0000313" key="1">
    <source>
        <dbReference type="EMBL" id="KAL2056850.1"/>
    </source>
</evidence>
<gene>
    <name evidence="1" type="ORF">ABVK25_002589</name>
</gene>
<dbReference type="Proteomes" id="UP001590951">
    <property type="component" value="Unassembled WGS sequence"/>
</dbReference>
<comment type="caution">
    <text evidence="1">The sequence shown here is derived from an EMBL/GenBank/DDBJ whole genome shotgun (WGS) entry which is preliminary data.</text>
</comment>
<proteinExistence type="predicted"/>
<dbReference type="EMBL" id="JBHFEH010000006">
    <property type="protein sequence ID" value="KAL2056850.1"/>
    <property type="molecule type" value="Genomic_DNA"/>
</dbReference>
<protein>
    <submittedName>
        <fullName evidence="1">Uncharacterized protein</fullName>
    </submittedName>
</protein>
<name>A0ABR4BGR1_9LECA</name>
<reference evidence="1 2" key="1">
    <citation type="submission" date="2024-09" db="EMBL/GenBank/DDBJ databases">
        <title>Rethinking Asexuality: The Enigmatic Case of Functional Sexual Genes in Lepraria (Stereocaulaceae).</title>
        <authorList>
            <person name="Doellman M."/>
            <person name="Sun Y."/>
            <person name="Barcenas-Pena A."/>
            <person name="Lumbsch H.T."/>
            <person name="Grewe F."/>
        </authorList>
    </citation>
    <scope>NUCLEOTIDE SEQUENCE [LARGE SCALE GENOMIC DNA]</scope>
    <source>
        <strain evidence="1 2">Grewe 0041</strain>
    </source>
</reference>
<keyword evidence="2" id="KW-1185">Reference proteome</keyword>
<organism evidence="1 2">
    <name type="scientific">Lepraria finkii</name>
    <dbReference type="NCBI Taxonomy" id="1340010"/>
    <lineage>
        <taxon>Eukaryota</taxon>
        <taxon>Fungi</taxon>
        <taxon>Dikarya</taxon>
        <taxon>Ascomycota</taxon>
        <taxon>Pezizomycotina</taxon>
        <taxon>Lecanoromycetes</taxon>
        <taxon>OSLEUM clade</taxon>
        <taxon>Lecanoromycetidae</taxon>
        <taxon>Lecanorales</taxon>
        <taxon>Lecanorineae</taxon>
        <taxon>Stereocaulaceae</taxon>
        <taxon>Lepraria</taxon>
    </lineage>
</organism>
<accession>A0ABR4BGR1</accession>
<evidence type="ECO:0000313" key="2">
    <source>
        <dbReference type="Proteomes" id="UP001590951"/>
    </source>
</evidence>
<sequence length="232" mass="24493">MPSSVANCPASGPPSTFYLQFTSIDSGDPSPFDNLFLLLHSDGVGDVVLGFVPTGDTASVFFLSPVGYLESNGGTSGSPEYANLDIGSAEVPLHFDTFPLPEDNGVSSGEILSDMNLSCKTQGNTIFCACGPGSDVGQTQLVVKMVTHVPKGCKQGALSVISAAKDFQSDWRDLDYVEAYESPRLHQMLRSFPQNVSLFACLTTWNCSIGVGSVLAQACWALAYSVAAKRSA</sequence>